<evidence type="ECO:0000313" key="27">
    <source>
        <dbReference type="Proteomes" id="UP001153709"/>
    </source>
</evidence>
<dbReference type="GO" id="GO:0005886">
    <property type="term" value="C:plasma membrane"/>
    <property type="evidence" value="ECO:0007669"/>
    <property type="project" value="UniProtKB-SubCell"/>
</dbReference>
<dbReference type="Pfam" id="PF21222">
    <property type="entry name" value="Lamp2_2nd"/>
    <property type="match status" value="1"/>
</dbReference>
<keyword evidence="9 22" id="KW-1133">Transmembrane helix</keyword>
<keyword evidence="10" id="KW-0770">Synapse</keyword>
<protein>
    <recommendedName>
        <fullName evidence="18">Lysosome-associated membrane glycoprotein 5</fullName>
    </recommendedName>
    <alternativeName>
        <fullName evidence="19">Lysosome-associated membrane protein 5</fullName>
    </alternativeName>
</protein>
<dbReference type="Proteomes" id="UP001153709">
    <property type="component" value="Chromosome 5"/>
</dbReference>
<keyword evidence="13" id="KW-0966">Cell projection</keyword>
<sequence>MANFKTLLVLSILFYLEVTEGTNGIRPEPFHVTTHQPTSPTANSSSISPKTTSTTTTSTTLKPDTTTVNPNITTSSTTKTTTTTTTTTPKPTTTTVTTPKTTTTSTPKPTTTPTAKTTTPITPTPKPVPEPSIGKWSLNYTNSNDSCLLMDAALQIEIPNGNLSSLKINIPVNATVVGNCGKDLDVLILSWETNIINMNFVQNTTDKKFALGSIMGLVNVALSNGTSQLLNVTHKKSEFSTMLDHSYKCAKVQTLNLTALGSNDTIALLHISHVQFQAFSNVTQHKFYDAIDCEASAITSDVVPIVVGCVLALLVVVVLVAYLVGRRYCQARGYHSIPEEADIH</sequence>
<evidence type="ECO:0000256" key="6">
    <source>
        <dbReference type="ARBA" id="ARBA00022692"/>
    </source>
</evidence>
<dbReference type="PANTHER" id="PTHR11506:SF35">
    <property type="entry name" value="LYSOSOME-ASSOCIATED MEMBRANE GLYCOPROTEIN 5"/>
    <property type="match status" value="1"/>
</dbReference>
<feature type="transmembrane region" description="Helical" evidence="22">
    <location>
        <begin position="302"/>
        <end position="324"/>
    </location>
</feature>
<name>A0A9P0DV81_DIABA</name>
<evidence type="ECO:0000259" key="25">
    <source>
        <dbReference type="Pfam" id="PF21222"/>
    </source>
</evidence>
<keyword evidence="7 23" id="KW-0732">Signal</keyword>
<comment type="subcellular location">
    <subcellularLocation>
        <location evidence="4">Cell projection</location>
        <location evidence="4">Dendrite</location>
    </subcellularLocation>
    <subcellularLocation>
        <location evidence="17">Cell projection</location>
        <location evidence="17">Growth cone membrane</location>
        <topology evidence="17">Single-pass type I membrane protein</topology>
    </subcellularLocation>
    <subcellularLocation>
        <location evidence="15">Cytoplasmic vesicle</location>
        <location evidence="15">Secretory vesicle</location>
        <location evidence="15">Synaptic vesicle membrane</location>
        <topology evidence="15">Single-pass type I membrane protein</topology>
    </subcellularLocation>
    <subcellularLocation>
        <location evidence="2">Early endosome membrane</location>
        <topology evidence="2">Single-pass type I membrane protein</topology>
    </subcellularLocation>
    <subcellularLocation>
        <location evidence="1">Endoplasmic reticulum-Golgi intermediate compartment membrane</location>
        <topology evidence="1">Single-pass type I membrane protein</topology>
    </subcellularLocation>
    <subcellularLocation>
        <location evidence="20">Membrane</location>
        <topology evidence="20">Single-pass type I membrane protein</topology>
    </subcellularLocation>
    <subcellularLocation>
        <location evidence="3">Recycling endosome</location>
    </subcellularLocation>
</comment>
<keyword evidence="27" id="KW-1185">Reference proteome</keyword>
<dbReference type="InterPro" id="IPR048524">
    <property type="entry name" value="Lamp2-like_TM"/>
</dbReference>
<dbReference type="PRINTS" id="PR00336">
    <property type="entry name" value="LYSASSOCTDMP"/>
</dbReference>
<dbReference type="OrthoDB" id="6232933at2759"/>
<evidence type="ECO:0000256" key="16">
    <source>
        <dbReference type="ARBA" id="ARBA00053950"/>
    </source>
</evidence>
<gene>
    <name evidence="26" type="ORF">DIABBA_LOCUS8370</name>
</gene>
<evidence type="ECO:0000256" key="12">
    <source>
        <dbReference type="ARBA" id="ARBA00023180"/>
    </source>
</evidence>
<feature type="domain" description="Lysosome-associated membrane glycoprotein 2-like transmembrane" evidence="25">
    <location>
        <begin position="303"/>
        <end position="331"/>
    </location>
</feature>
<evidence type="ECO:0000256" key="21">
    <source>
        <dbReference type="SAM" id="MobiDB-lite"/>
    </source>
</evidence>
<keyword evidence="12" id="KW-0325">Glycoprotein</keyword>
<comment type="similarity">
    <text evidence="5 20">Belongs to the LAMP family.</text>
</comment>
<evidence type="ECO:0000256" key="7">
    <source>
        <dbReference type="ARBA" id="ARBA00022729"/>
    </source>
</evidence>
<dbReference type="GO" id="GO:0072594">
    <property type="term" value="P:establishment of protein localization to organelle"/>
    <property type="evidence" value="ECO:0007669"/>
    <property type="project" value="TreeGrafter"/>
</dbReference>
<evidence type="ECO:0000256" key="1">
    <source>
        <dbReference type="ARBA" id="ARBA00004151"/>
    </source>
</evidence>
<feature type="region of interest" description="Disordered" evidence="21">
    <location>
        <begin position="27"/>
        <end position="129"/>
    </location>
</feature>
<accession>A0A9P0DV81</accession>
<dbReference type="PANTHER" id="PTHR11506">
    <property type="entry name" value="LYSOSOME-ASSOCIATED MEMBRANE GLYCOPROTEIN"/>
    <property type="match status" value="1"/>
</dbReference>
<feature type="compositionally biased region" description="Low complexity" evidence="21">
    <location>
        <begin position="44"/>
        <end position="121"/>
    </location>
</feature>
<evidence type="ECO:0000256" key="8">
    <source>
        <dbReference type="ARBA" id="ARBA00022753"/>
    </source>
</evidence>
<evidence type="ECO:0000256" key="3">
    <source>
        <dbReference type="ARBA" id="ARBA00004172"/>
    </source>
</evidence>
<evidence type="ECO:0000256" key="5">
    <source>
        <dbReference type="ARBA" id="ARBA00009644"/>
    </source>
</evidence>
<dbReference type="GO" id="GO:0031902">
    <property type="term" value="C:late endosome membrane"/>
    <property type="evidence" value="ECO:0007669"/>
    <property type="project" value="TreeGrafter"/>
</dbReference>
<keyword evidence="8" id="KW-0967">Endosome</keyword>
<dbReference type="Pfam" id="PF01299">
    <property type="entry name" value="Lamp2-like_luminal"/>
    <property type="match status" value="1"/>
</dbReference>
<keyword evidence="14" id="KW-0968">Cytoplasmic vesicle</keyword>
<feature type="domain" description="Lysosome-associated membrane glycoprotein 2-like luminal" evidence="24">
    <location>
        <begin position="138"/>
        <end position="280"/>
    </location>
</feature>
<comment type="function">
    <text evidence="16">Plays a role in short-term synaptic plasticity in a subset of GABAergic neurons in the brain.</text>
</comment>
<evidence type="ECO:0000256" key="14">
    <source>
        <dbReference type="ARBA" id="ARBA00023329"/>
    </source>
</evidence>
<evidence type="ECO:0000256" key="23">
    <source>
        <dbReference type="SAM" id="SignalP"/>
    </source>
</evidence>
<evidence type="ECO:0000256" key="4">
    <source>
        <dbReference type="ARBA" id="ARBA00004279"/>
    </source>
</evidence>
<evidence type="ECO:0000256" key="10">
    <source>
        <dbReference type="ARBA" id="ARBA00023018"/>
    </source>
</evidence>
<keyword evidence="11 20" id="KW-0472">Membrane</keyword>
<keyword evidence="6 20" id="KW-0812">Transmembrane</keyword>
<evidence type="ECO:0000256" key="11">
    <source>
        <dbReference type="ARBA" id="ARBA00023136"/>
    </source>
</evidence>
<feature type="chain" id="PRO_5040249568" description="Lysosome-associated membrane glycoprotein 5" evidence="23">
    <location>
        <begin position="22"/>
        <end position="344"/>
    </location>
</feature>
<evidence type="ECO:0000256" key="18">
    <source>
        <dbReference type="ARBA" id="ARBA00074379"/>
    </source>
</evidence>
<dbReference type="GO" id="GO:0005765">
    <property type="term" value="C:lysosomal membrane"/>
    <property type="evidence" value="ECO:0007669"/>
    <property type="project" value="TreeGrafter"/>
</dbReference>
<evidence type="ECO:0000256" key="15">
    <source>
        <dbReference type="ARBA" id="ARBA00029428"/>
    </source>
</evidence>
<reference evidence="26" key="1">
    <citation type="submission" date="2022-01" db="EMBL/GenBank/DDBJ databases">
        <authorList>
            <person name="King R."/>
        </authorList>
    </citation>
    <scope>NUCLEOTIDE SEQUENCE</scope>
</reference>
<dbReference type="Gene3D" id="2.40.160.110">
    <property type="match status" value="1"/>
</dbReference>
<dbReference type="AlphaFoldDB" id="A0A9P0DV81"/>
<evidence type="ECO:0000256" key="17">
    <source>
        <dbReference type="ARBA" id="ARBA00060492"/>
    </source>
</evidence>
<feature type="signal peptide" evidence="23">
    <location>
        <begin position="1"/>
        <end position="21"/>
    </location>
</feature>
<evidence type="ECO:0000256" key="22">
    <source>
        <dbReference type="SAM" id="Phobius"/>
    </source>
</evidence>
<evidence type="ECO:0000259" key="24">
    <source>
        <dbReference type="Pfam" id="PF01299"/>
    </source>
</evidence>
<evidence type="ECO:0000256" key="9">
    <source>
        <dbReference type="ARBA" id="ARBA00022989"/>
    </source>
</evidence>
<comment type="caution">
    <text evidence="20">Lacks conserved residue(s) required for the propagation of feature annotation.</text>
</comment>
<dbReference type="InterPro" id="IPR048528">
    <property type="entry name" value="Lamp2-like_luminal"/>
</dbReference>
<proteinExistence type="inferred from homology"/>
<dbReference type="InterPro" id="IPR002000">
    <property type="entry name" value="Lysosome-assoc_membr_glycop"/>
</dbReference>
<evidence type="ECO:0000313" key="26">
    <source>
        <dbReference type="EMBL" id="CAH1280487.1"/>
    </source>
</evidence>
<organism evidence="26 27">
    <name type="scientific">Diabrotica balteata</name>
    <name type="common">Banded cucumber beetle</name>
    <dbReference type="NCBI Taxonomy" id="107213"/>
    <lineage>
        <taxon>Eukaryota</taxon>
        <taxon>Metazoa</taxon>
        <taxon>Ecdysozoa</taxon>
        <taxon>Arthropoda</taxon>
        <taxon>Hexapoda</taxon>
        <taxon>Insecta</taxon>
        <taxon>Pterygota</taxon>
        <taxon>Neoptera</taxon>
        <taxon>Endopterygota</taxon>
        <taxon>Coleoptera</taxon>
        <taxon>Polyphaga</taxon>
        <taxon>Cucujiformia</taxon>
        <taxon>Chrysomeloidea</taxon>
        <taxon>Chrysomelidae</taxon>
        <taxon>Galerucinae</taxon>
        <taxon>Diabroticina</taxon>
        <taxon>Diabroticites</taxon>
        <taxon>Diabrotica</taxon>
    </lineage>
</organism>
<evidence type="ECO:0000256" key="13">
    <source>
        <dbReference type="ARBA" id="ARBA00023273"/>
    </source>
</evidence>
<feature type="compositionally biased region" description="Polar residues" evidence="21">
    <location>
        <begin position="33"/>
        <end position="43"/>
    </location>
</feature>
<dbReference type="PROSITE" id="PS51407">
    <property type="entry name" value="LAMP_3"/>
    <property type="match status" value="1"/>
</dbReference>
<dbReference type="EMBL" id="OU898280">
    <property type="protein sequence ID" value="CAH1280487.1"/>
    <property type="molecule type" value="Genomic_DNA"/>
</dbReference>
<evidence type="ECO:0000256" key="2">
    <source>
        <dbReference type="ARBA" id="ARBA00004158"/>
    </source>
</evidence>
<evidence type="ECO:0000256" key="19">
    <source>
        <dbReference type="ARBA" id="ARBA00076257"/>
    </source>
</evidence>
<evidence type="ECO:0000256" key="20">
    <source>
        <dbReference type="PROSITE-ProRule" id="PRU00740"/>
    </source>
</evidence>